<organism evidence="1 2">
    <name type="scientific">candidate division WWE3 bacterium RBG_19FT_COMBO_34_6</name>
    <dbReference type="NCBI Taxonomy" id="1802612"/>
    <lineage>
        <taxon>Bacteria</taxon>
        <taxon>Katanobacteria</taxon>
    </lineage>
</organism>
<gene>
    <name evidence="1" type="ORF">A2V49_02145</name>
</gene>
<dbReference type="Proteomes" id="UP000178615">
    <property type="component" value="Unassembled WGS sequence"/>
</dbReference>
<evidence type="ECO:0000313" key="1">
    <source>
        <dbReference type="EMBL" id="OGC45621.1"/>
    </source>
</evidence>
<dbReference type="AlphaFoldDB" id="A0A1F4UKX7"/>
<protein>
    <submittedName>
        <fullName evidence="1">Uncharacterized protein</fullName>
    </submittedName>
</protein>
<evidence type="ECO:0000313" key="2">
    <source>
        <dbReference type="Proteomes" id="UP000178615"/>
    </source>
</evidence>
<name>A0A1F4UKX7_UNCKA</name>
<reference evidence="1 2" key="1">
    <citation type="journal article" date="2016" name="Nat. Commun.">
        <title>Thousands of microbial genomes shed light on interconnected biogeochemical processes in an aquifer system.</title>
        <authorList>
            <person name="Anantharaman K."/>
            <person name="Brown C.T."/>
            <person name="Hug L.A."/>
            <person name="Sharon I."/>
            <person name="Castelle C.J."/>
            <person name="Probst A.J."/>
            <person name="Thomas B.C."/>
            <person name="Singh A."/>
            <person name="Wilkins M.J."/>
            <person name="Karaoz U."/>
            <person name="Brodie E.L."/>
            <person name="Williams K.H."/>
            <person name="Hubbard S.S."/>
            <person name="Banfield J.F."/>
        </authorList>
    </citation>
    <scope>NUCLEOTIDE SEQUENCE [LARGE SCALE GENOMIC DNA]</scope>
</reference>
<proteinExistence type="predicted"/>
<comment type="caution">
    <text evidence="1">The sequence shown here is derived from an EMBL/GenBank/DDBJ whole genome shotgun (WGS) entry which is preliminary data.</text>
</comment>
<accession>A0A1F4UKX7</accession>
<dbReference type="EMBL" id="MEUV01000025">
    <property type="protein sequence ID" value="OGC45621.1"/>
    <property type="molecule type" value="Genomic_DNA"/>
</dbReference>
<sequence length="157" mass="17388">MSIQNILVDNNLTLYCKDIEIEGNPAPISQTQTVNLDIYYNDVVVDTKSFTFQKFSVNGESGLCFVKIPPFSVSVSVASKFYIDISSLTNFQMDTLHGQSTVNVEIENLSSNGYGLMHAVPLLQKIQISEGFDQNFTGNQNAGLLDDYILVYRTAAL</sequence>